<feature type="region of interest" description="Disordered" evidence="1">
    <location>
        <begin position="123"/>
        <end position="146"/>
    </location>
</feature>
<feature type="region of interest" description="Disordered" evidence="1">
    <location>
        <begin position="343"/>
        <end position="435"/>
    </location>
</feature>
<evidence type="ECO:0000313" key="2">
    <source>
        <dbReference type="EMBL" id="KAF2237548.1"/>
    </source>
</evidence>
<dbReference type="InterPro" id="IPR052973">
    <property type="entry name" value="Fungal_sec-metab_reg_TF"/>
</dbReference>
<name>A0A6A6HI81_VIRVR</name>
<dbReference type="Proteomes" id="UP000800092">
    <property type="component" value="Unassembled WGS sequence"/>
</dbReference>
<sequence>MSIEVLAEPYDSPLDGLDDLEQVYAASAASTGVGPANSDDWDWLGGLGFSITHPLSFSPDSSPGEMSNSNENTYPESLSASVSTSVTLDQDRPHLLETSSIPDHSRDMDHFLHMQDLNGSSNNLSDTSWEFPVSDTHQKNENDHRYSLPPPDISSYPSQPTLSSFDPFPGGRTAELAGYQSEVPPFGANVADFGLGISDDFHGIPAGGPALQASLAQPSIHSIFSSRLGPRGLTVPHNSPNNFHHYEDLTIHPHVHSPFNSHRALSERIEDLANNHPAYLHPADSDSTHHHQRLSAPPQLAFEDEPHHYTPPLRPTSSNRNSFHSSVVGSSSGIYHSDPFSHRSLGHYESNPTPPIVPSMEDDGQFSLDQSSRFLDAESGQALSSASHQSTRSASVTSAKASASSNSQIKRRRREDSMKAGGRKRGSHLADNTKASAREMRDVVSCWRCVFQRDKVWKSGPATSRFETNSHECGPGQICHRCLKRINRARPNGALGCDRTRLMDLQLQFLPGVMGMIHERQALRSFCQTQIGHLDETPITIKLSIGLAHPIVCTVHEFAPTTPELAKQAQYIRNPNTGHSERIIKRSPPLALYHVQDADARIYERYIDDVVRRHLSDLPRKFYQEEDDDFAKRLLKLMVDLFYEDPDSKHQPLLGQIMRLILVTYMMGRTLTFTPETQESLLHWLSHRHHFPLPHDPYTSPRMANRQLKYLFSLLHRELLTNLLNKLQQILHSSNVRGNWVPAFLCLLGLAMAQEDMQRTVYIIMDDRWQRREIVGAHAANEADGAAEAIDERFHFLCSLFSSKFNKSLNPLKDNGYEHMTKWIGDREMRFVRDVSDLVDEKKSYLQERQAMPISLETQTLSTSRLLARFLLGLKSTQQ</sequence>
<keyword evidence="3" id="KW-1185">Reference proteome</keyword>
<feature type="compositionally biased region" description="Low complexity" evidence="1">
    <location>
        <begin position="382"/>
        <end position="407"/>
    </location>
</feature>
<dbReference type="PANTHER" id="PTHR35392">
    <property type="entry name" value="ZN(II)2CYS6 TRANSCRIPTION FACTOR (EUROFUNG)-RELATED-RELATED"/>
    <property type="match status" value="1"/>
</dbReference>
<dbReference type="PANTHER" id="PTHR35392:SF1">
    <property type="entry name" value="ZN(II)2CYS6 TRANSCRIPTION FACTOR (EUROFUNG)"/>
    <property type="match status" value="1"/>
</dbReference>
<feature type="compositionally biased region" description="Basic and acidic residues" evidence="1">
    <location>
        <begin position="136"/>
        <end position="146"/>
    </location>
</feature>
<evidence type="ECO:0000256" key="1">
    <source>
        <dbReference type="SAM" id="MobiDB-lite"/>
    </source>
</evidence>
<feature type="compositionally biased region" description="Polar residues" evidence="1">
    <location>
        <begin position="315"/>
        <end position="324"/>
    </location>
</feature>
<gene>
    <name evidence="2" type="ORF">EV356DRAFT_520814</name>
</gene>
<feature type="region of interest" description="Disordered" evidence="1">
    <location>
        <begin position="302"/>
        <end position="330"/>
    </location>
</feature>
<organism evidence="2 3">
    <name type="scientific">Viridothelium virens</name>
    <name type="common">Speckled blister lichen</name>
    <name type="synonym">Trypethelium virens</name>
    <dbReference type="NCBI Taxonomy" id="1048519"/>
    <lineage>
        <taxon>Eukaryota</taxon>
        <taxon>Fungi</taxon>
        <taxon>Dikarya</taxon>
        <taxon>Ascomycota</taxon>
        <taxon>Pezizomycotina</taxon>
        <taxon>Dothideomycetes</taxon>
        <taxon>Dothideomycetes incertae sedis</taxon>
        <taxon>Trypetheliales</taxon>
        <taxon>Trypetheliaceae</taxon>
        <taxon>Viridothelium</taxon>
    </lineage>
</organism>
<dbReference type="OrthoDB" id="4226666at2759"/>
<feature type="compositionally biased region" description="Polar residues" evidence="1">
    <location>
        <begin position="58"/>
        <end position="76"/>
    </location>
</feature>
<dbReference type="EMBL" id="ML991779">
    <property type="protein sequence ID" value="KAF2237548.1"/>
    <property type="molecule type" value="Genomic_DNA"/>
</dbReference>
<feature type="region of interest" description="Disordered" evidence="1">
    <location>
        <begin position="58"/>
        <end position="106"/>
    </location>
</feature>
<feature type="compositionally biased region" description="Low complexity" evidence="1">
    <location>
        <begin position="77"/>
        <end position="88"/>
    </location>
</feature>
<evidence type="ECO:0000313" key="3">
    <source>
        <dbReference type="Proteomes" id="UP000800092"/>
    </source>
</evidence>
<reference evidence="2" key="1">
    <citation type="journal article" date="2020" name="Stud. Mycol.">
        <title>101 Dothideomycetes genomes: a test case for predicting lifestyles and emergence of pathogens.</title>
        <authorList>
            <person name="Haridas S."/>
            <person name="Albert R."/>
            <person name="Binder M."/>
            <person name="Bloem J."/>
            <person name="Labutti K."/>
            <person name="Salamov A."/>
            <person name="Andreopoulos B."/>
            <person name="Baker S."/>
            <person name="Barry K."/>
            <person name="Bills G."/>
            <person name="Bluhm B."/>
            <person name="Cannon C."/>
            <person name="Castanera R."/>
            <person name="Culley D."/>
            <person name="Daum C."/>
            <person name="Ezra D."/>
            <person name="Gonzalez J."/>
            <person name="Henrissat B."/>
            <person name="Kuo A."/>
            <person name="Liang C."/>
            <person name="Lipzen A."/>
            <person name="Lutzoni F."/>
            <person name="Magnuson J."/>
            <person name="Mondo S."/>
            <person name="Nolan M."/>
            <person name="Ohm R."/>
            <person name="Pangilinan J."/>
            <person name="Park H.-J."/>
            <person name="Ramirez L."/>
            <person name="Alfaro M."/>
            <person name="Sun H."/>
            <person name="Tritt A."/>
            <person name="Yoshinaga Y."/>
            <person name="Zwiers L.-H."/>
            <person name="Turgeon B."/>
            <person name="Goodwin S."/>
            <person name="Spatafora J."/>
            <person name="Crous P."/>
            <person name="Grigoriev I."/>
        </authorList>
    </citation>
    <scope>NUCLEOTIDE SEQUENCE</scope>
    <source>
        <strain evidence="2">Tuck. ex Michener</strain>
    </source>
</reference>
<proteinExistence type="predicted"/>
<protein>
    <submittedName>
        <fullName evidence="2">Uncharacterized protein</fullName>
    </submittedName>
</protein>
<dbReference type="AlphaFoldDB" id="A0A6A6HI81"/>
<accession>A0A6A6HI81</accession>